<evidence type="ECO:0000256" key="7">
    <source>
        <dbReference type="ARBA" id="ARBA00023180"/>
    </source>
</evidence>
<dbReference type="SMART" id="SM00406">
    <property type="entry name" value="IGv"/>
    <property type="match status" value="1"/>
</dbReference>
<protein>
    <recommendedName>
        <fullName evidence="10">Ig-like domain-containing protein</fullName>
    </recommendedName>
</protein>
<dbReference type="PANTHER" id="PTHR19433:SF133">
    <property type="entry name" value="IMMUNE-TYPE RECEPTOR 5 PRECURSOR-RELATED"/>
    <property type="match status" value="1"/>
</dbReference>
<evidence type="ECO:0000256" key="6">
    <source>
        <dbReference type="ARBA" id="ARBA00023157"/>
    </source>
</evidence>
<keyword evidence="8" id="KW-1133">Transmembrane helix</keyword>
<feature type="signal peptide" evidence="9">
    <location>
        <begin position="1"/>
        <end position="15"/>
    </location>
</feature>
<evidence type="ECO:0000256" key="4">
    <source>
        <dbReference type="ARBA" id="ARBA00022859"/>
    </source>
</evidence>
<dbReference type="GO" id="GO:0009617">
    <property type="term" value="P:response to bacterium"/>
    <property type="evidence" value="ECO:0000318"/>
    <property type="project" value="GO_Central"/>
</dbReference>
<feature type="transmembrane region" description="Helical" evidence="8">
    <location>
        <begin position="208"/>
        <end position="232"/>
    </location>
</feature>
<dbReference type="GeneTree" id="ENSGT01030000234530"/>
<accession>W5MPR6</accession>
<reference evidence="11" key="2">
    <citation type="submission" date="2025-08" db="UniProtKB">
        <authorList>
            <consortium name="Ensembl"/>
        </authorList>
    </citation>
    <scope>IDENTIFICATION</scope>
</reference>
<dbReference type="Ensembl" id="ENSLOCT00000010389.1">
    <property type="protein sequence ID" value="ENSLOCP00000010375.1"/>
    <property type="gene ID" value="ENSLOCG00000008529.1"/>
</dbReference>
<evidence type="ECO:0000313" key="11">
    <source>
        <dbReference type="Ensembl" id="ENSLOCP00000010375.1"/>
    </source>
</evidence>
<keyword evidence="12" id="KW-1185">Reference proteome</keyword>
<sequence length="241" mass="26877">MISLLLLGIFYLTAGIFPQDVVVQPHLSVTTQSGDLVTLECTIVTTRLINWIWFKQFVGQPPRYIATAYGNTDRVTFYDEFENNPRFTVRKESSRFILSISQVRPSDMATYYCGAVTYSDVLFGNGTALLLTEGESRSSVCEAVCVSEHTGQQLCMQCVTHREMVSQNPIISGGAPCHTAGTGRCLGSTNTTQTDMTGCVQCDEQIKLFFWLSWARTGGLCITTVMLLLVLLRCREKELMY</sequence>
<dbReference type="SUPFAM" id="SSF48726">
    <property type="entry name" value="Immunoglobulin"/>
    <property type="match status" value="1"/>
</dbReference>
<reference evidence="11" key="3">
    <citation type="submission" date="2025-09" db="UniProtKB">
        <authorList>
            <consortium name="Ensembl"/>
        </authorList>
    </citation>
    <scope>IDENTIFICATION</scope>
</reference>
<keyword evidence="4" id="KW-0391">Immunity</keyword>
<keyword evidence="8" id="KW-0812">Transmembrane</keyword>
<dbReference type="PROSITE" id="PS50835">
    <property type="entry name" value="IG_LIKE"/>
    <property type="match status" value="1"/>
</dbReference>
<dbReference type="HOGENOM" id="CLU_055459_0_0_1"/>
<dbReference type="Proteomes" id="UP000018468">
    <property type="component" value="Unassembled WGS sequence"/>
</dbReference>
<reference evidence="12" key="1">
    <citation type="submission" date="2011-12" db="EMBL/GenBank/DDBJ databases">
        <title>The Draft Genome of Lepisosteus oculatus.</title>
        <authorList>
            <consortium name="The Broad Institute Genome Assembly &amp; Analysis Group"/>
            <consortium name="Computational R&amp;D Group"/>
            <consortium name="and Sequencing Platform"/>
            <person name="Di Palma F."/>
            <person name="Alfoldi J."/>
            <person name="Johnson J."/>
            <person name="Berlin A."/>
            <person name="Gnerre S."/>
            <person name="Jaffe D."/>
            <person name="MacCallum I."/>
            <person name="Young S."/>
            <person name="Walker B.J."/>
            <person name="Lander E.S."/>
            <person name="Lindblad-Toh K."/>
        </authorList>
    </citation>
    <scope>NUCLEOTIDE SEQUENCE [LARGE SCALE GENOMIC DNA]</scope>
</reference>
<feature type="chain" id="PRO_5012768351" description="Ig-like domain-containing protein" evidence="9">
    <location>
        <begin position="16"/>
        <end position="241"/>
    </location>
</feature>
<dbReference type="Gene3D" id="2.60.40.10">
    <property type="entry name" value="Immunoglobulins"/>
    <property type="match status" value="1"/>
</dbReference>
<dbReference type="InParanoid" id="W5MPR6"/>
<dbReference type="InterPro" id="IPR003599">
    <property type="entry name" value="Ig_sub"/>
</dbReference>
<dbReference type="CDD" id="cd00099">
    <property type="entry name" value="IgV"/>
    <property type="match status" value="1"/>
</dbReference>
<dbReference type="Bgee" id="ENSLOCG00000008529">
    <property type="expression patterns" value="Expressed in intestine and 6 other cell types or tissues"/>
</dbReference>
<keyword evidence="5 8" id="KW-0472">Membrane</keyword>
<evidence type="ECO:0000313" key="12">
    <source>
        <dbReference type="Proteomes" id="UP000018468"/>
    </source>
</evidence>
<name>W5MPR6_LEPOC</name>
<keyword evidence="3 9" id="KW-0732">Signal</keyword>
<evidence type="ECO:0000256" key="3">
    <source>
        <dbReference type="ARBA" id="ARBA00022729"/>
    </source>
</evidence>
<dbReference type="InterPro" id="IPR007110">
    <property type="entry name" value="Ig-like_dom"/>
</dbReference>
<dbReference type="PANTHER" id="PTHR19433">
    <property type="entry name" value="T-CELL RECEPTOR ALPHA CHAIN V REGION-RELATED"/>
    <property type="match status" value="1"/>
</dbReference>
<proteinExistence type="predicted"/>
<dbReference type="GO" id="GO:0005886">
    <property type="term" value="C:plasma membrane"/>
    <property type="evidence" value="ECO:0007669"/>
    <property type="project" value="UniProtKB-SubCell"/>
</dbReference>
<dbReference type="InterPro" id="IPR013783">
    <property type="entry name" value="Ig-like_fold"/>
</dbReference>
<evidence type="ECO:0000259" key="10">
    <source>
        <dbReference type="PROSITE" id="PS50835"/>
    </source>
</evidence>
<dbReference type="GO" id="GO:0002376">
    <property type="term" value="P:immune system process"/>
    <property type="evidence" value="ECO:0007669"/>
    <property type="project" value="UniProtKB-KW"/>
</dbReference>
<organism evidence="11 12">
    <name type="scientific">Lepisosteus oculatus</name>
    <name type="common">Spotted gar</name>
    <dbReference type="NCBI Taxonomy" id="7918"/>
    <lineage>
        <taxon>Eukaryota</taxon>
        <taxon>Metazoa</taxon>
        <taxon>Chordata</taxon>
        <taxon>Craniata</taxon>
        <taxon>Vertebrata</taxon>
        <taxon>Euteleostomi</taxon>
        <taxon>Actinopterygii</taxon>
        <taxon>Neopterygii</taxon>
        <taxon>Holostei</taxon>
        <taxon>Semionotiformes</taxon>
        <taxon>Lepisosteidae</taxon>
        <taxon>Lepisosteus</taxon>
    </lineage>
</organism>
<dbReference type="InterPro" id="IPR013106">
    <property type="entry name" value="Ig_V-set"/>
</dbReference>
<evidence type="ECO:0000256" key="9">
    <source>
        <dbReference type="SAM" id="SignalP"/>
    </source>
</evidence>
<keyword evidence="7" id="KW-0325">Glycoprotein</keyword>
<comment type="subcellular location">
    <subcellularLocation>
        <location evidence="1">Cell membrane</location>
    </subcellularLocation>
</comment>
<evidence type="ECO:0000256" key="2">
    <source>
        <dbReference type="ARBA" id="ARBA00022475"/>
    </source>
</evidence>
<dbReference type="AlphaFoldDB" id="W5MPR6"/>
<dbReference type="InterPro" id="IPR052051">
    <property type="entry name" value="TCR_complex_component"/>
</dbReference>
<keyword evidence="2" id="KW-1003">Cell membrane</keyword>
<evidence type="ECO:0000256" key="8">
    <source>
        <dbReference type="SAM" id="Phobius"/>
    </source>
</evidence>
<dbReference type="Pfam" id="PF07686">
    <property type="entry name" value="V-set"/>
    <property type="match status" value="1"/>
</dbReference>
<dbReference type="InterPro" id="IPR036179">
    <property type="entry name" value="Ig-like_dom_sf"/>
</dbReference>
<evidence type="ECO:0000256" key="1">
    <source>
        <dbReference type="ARBA" id="ARBA00004236"/>
    </source>
</evidence>
<keyword evidence="6" id="KW-1015">Disulfide bond</keyword>
<feature type="domain" description="Ig-like" evidence="10">
    <location>
        <begin position="18"/>
        <end position="113"/>
    </location>
</feature>
<evidence type="ECO:0000256" key="5">
    <source>
        <dbReference type="ARBA" id="ARBA00023136"/>
    </source>
</evidence>
<dbReference type="SMART" id="SM00409">
    <property type="entry name" value="IG"/>
    <property type="match status" value="1"/>
</dbReference>